<accession>A0A0B7B9Y4</accession>
<name>A0A0B7B9Y4_9EUPU</name>
<evidence type="ECO:0000313" key="1">
    <source>
        <dbReference type="EMBL" id="CEK89843.1"/>
    </source>
</evidence>
<protein>
    <submittedName>
        <fullName evidence="1">Uncharacterized protein</fullName>
    </submittedName>
</protein>
<dbReference type="EMBL" id="HACG01042978">
    <property type="protein sequence ID" value="CEK89843.1"/>
    <property type="molecule type" value="Transcribed_RNA"/>
</dbReference>
<organism evidence="1">
    <name type="scientific">Arion vulgaris</name>
    <dbReference type="NCBI Taxonomy" id="1028688"/>
    <lineage>
        <taxon>Eukaryota</taxon>
        <taxon>Metazoa</taxon>
        <taxon>Spiralia</taxon>
        <taxon>Lophotrochozoa</taxon>
        <taxon>Mollusca</taxon>
        <taxon>Gastropoda</taxon>
        <taxon>Heterobranchia</taxon>
        <taxon>Euthyneura</taxon>
        <taxon>Panpulmonata</taxon>
        <taxon>Eupulmonata</taxon>
        <taxon>Stylommatophora</taxon>
        <taxon>Helicina</taxon>
        <taxon>Arionoidea</taxon>
        <taxon>Arionidae</taxon>
        <taxon>Arion</taxon>
    </lineage>
</organism>
<sequence>MTSCRFRCNCLLEEDTETDGCIQQFKELRRITGCLIGRMMSVFNQRDTETISRHTLPTPFRVWSTTSSYGPGLTGVLSVQ</sequence>
<gene>
    <name evidence="1" type="primary">ORF173289</name>
</gene>
<dbReference type="AlphaFoldDB" id="A0A0B7B9Y4"/>
<reference evidence="1" key="1">
    <citation type="submission" date="2014-12" db="EMBL/GenBank/DDBJ databases">
        <title>Insight into the proteome of Arion vulgaris.</title>
        <authorList>
            <person name="Aradska J."/>
            <person name="Bulat T."/>
            <person name="Smidak R."/>
            <person name="Sarate P."/>
            <person name="Gangsoo J."/>
            <person name="Sialana F."/>
            <person name="Bilban M."/>
            <person name="Lubec G."/>
        </authorList>
    </citation>
    <scope>NUCLEOTIDE SEQUENCE</scope>
    <source>
        <tissue evidence="1">Skin</tissue>
    </source>
</reference>
<proteinExistence type="predicted"/>